<sequence>MSLLRVKIQHTQTHTIEKMQEGEDLVWRWLNGDTACPSPQWENWMFVCMCVCPPSCPGLFLLSVQRLVHRHEITSMQLSGIGVFLRLNRFLPLPPPSGKIS</sequence>
<proteinExistence type="predicted"/>
<organism evidence="1">
    <name type="scientific">Micrurus corallinus</name>
    <name type="common">Brazilian coral snake</name>
    <dbReference type="NCBI Taxonomy" id="54390"/>
    <lineage>
        <taxon>Eukaryota</taxon>
        <taxon>Metazoa</taxon>
        <taxon>Chordata</taxon>
        <taxon>Craniata</taxon>
        <taxon>Vertebrata</taxon>
        <taxon>Euteleostomi</taxon>
        <taxon>Lepidosauria</taxon>
        <taxon>Squamata</taxon>
        <taxon>Bifurcata</taxon>
        <taxon>Unidentata</taxon>
        <taxon>Episquamata</taxon>
        <taxon>Toxicofera</taxon>
        <taxon>Serpentes</taxon>
        <taxon>Colubroidea</taxon>
        <taxon>Elapidae</taxon>
        <taxon>Elapinae</taxon>
        <taxon>Micrurus</taxon>
    </lineage>
</organism>
<dbReference type="AlphaFoldDB" id="A0A2D4FBV6"/>
<reference evidence="1" key="2">
    <citation type="submission" date="2017-11" db="EMBL/GenBank/DDBJ databases">
        <title>Coralsnake Venomics: Analyses of Venom Gland Transcriptomes and Proteomes of Six Brazilian Taxa.</title>
        <authorList>
            <person name="Aird S.D."/>
            <person name="Jorge da Silva N."/>
            <person name="Qiu L."/>
            <person name="Villar-Briones A."/>
            <person name="Aparecida-Saddi V."/>
            <person name="Campos-Telles M.P."/>
            <person name="Grau M."/>
            <person name="Mikheyev A.S."/>
        </authorList>
    </citation>
    <scope>NUCLEOTIDE SEQUENCE</scope>
    <source>
        <tissue evidence="1">Venom_gland</tissue>
    </source>
</reference>
<dbReference type="EMBL" id="IACJ01065838">
    <property type="protein sequence ID" value="LAA44974.1"/>
    <property type="molecule type" value="Transcribed_RNA"/>
</dbReference>
<reference evidence="1" key="1">
    <citation type="submission" date="2017-07" db="EMBL/GenBank/DDBJ databases">
        <authorList>
            <person name="Mikheyev A."/>
            <person name="Grau M."/>
        </authorList>
    </citation>
    <scope>NUCLEOTIDE SEQUENCE</scope>
    <source>
        <tissue evidence="1">Venom_gland</tissue>
    </source>
</reference>
<evidence type="ECO:0000313" key="1">
    <source>
        <dbReference type="EMBL" id="LAA44974.1"/>
    </source>
</evidence>
<protein>
    <submittedName>
        <fullName evidence="1">Uncharacterized protein</fullName>
    </submittedName>
</protein>
<name>A0A2D4FBV6_MICCO</name>
<accession>A0A2D4FBV6</accession>